<dbReference type="PANTHER" id="PTHR34070">
    <property type="entry name" value="ARMADILLO-TYPE FOLD"/>
    <property type="match status" value="1"/>
</dbReference>
<name>C0E7R5_9CORY</name>
<proteinExistence type="predicted"/>
<dbReference type="Pfam" id="PF08713">
    <property type="entry name" value="DNA_alkylation"/>
    <property type="match status" value="1"/>
</dbReference>
<dbReference type="Gene3D" id="1.25.40.290">
    <property type="entry name" value="ARM repeat domains"/>
    <property type="match status" value="1"/>
</dbReference>
<dbReference type="Proteomes" id="UP000006247">
    <property type="component" value="Unassembled WGS sequence"/>
</dbReference>
<comment type="caution">
    <text evidence="1">The sequence shown here is derived from an EMBL/GenBank/DDBJ whole genome shotgun (WGS) entry which is preliminary data.</text>
</comment>
<dbReference type="Gene3D" id="1.20.1660.10">
    <property type="entry name" value="Hypothetical protein (EF3068)"/>
    <property type="match status" value="1"/>
</dbReference>
<protein>
    <submittedName>
        <fullName evidence="1">DNA alkylation repair enzyme</fullName>
    </submittedName>
</protein>
<dbReference type="PANTHER" id="PTHR34070:SF1">
    <property type="entry name" value="DNA ALKYLATION REPAIR PROTEIN"/>
    <property type="match status" value="1"/>
</dbReference>
<dbReference type="SUPFAM" id="SSF48371">
    <property type="entry name" value="ARM repeat"/>
    <property type="match status" value="1"/>
</dbReference>
<sequence>MDRYADPEVAAGQKAYMRGKFEFLGVKTPDRRRASKSFITAHGPQVVPDLWAEPEREFQYVGADVLWAKVSQLSSTDVEWLGGFVQQKSWWDTVDALAKTIGQVATAQQMLDWSVADHLWLRRVAIIHQLRRKASTDADLLARIIVNNVGSTEFYINKAIGWALREYSKTDADWVRGFVATHELSRLSQREALKRLGG</sequence>
<accession>C0E7R5</accession>
<dbReference type="InterPro" id="IPR016024">
    <property type="entry name" value="ARM-type_fold"/>
</dbReference>
<evidence type="ECO:0000313" key="1">
    <source>
        <dbReference type="EMBL" id="EEG25440.1"/>
    </source>
</evidence>
<dbReference type="InterPro" id="IPR014825">
    <property type="entry name" value="DNA_alkylation"/>
</dbReference>
<dbReference type="EMBL" id="ACEB01000053">
    <property type="protein sequence ID" value="EEG25440.1"/>
    <property type="molecule type" value="Genomic_DNA"/>
</dbReference>
<dbReference type="HOGENOM" id="CLU_079880_1_0_11"/>
<dbReference type="AlphaFoldDB" id="C0E7R5"/>
<dbReference type="CDD" id="cd07064">
    <property type="entry name" value="AlkD_like_1"/>
    <property type="match status" value="1"/>
</dbReference>
<dbReference type="RefSeq" id="WP_005523630.1">
    <property type="nucleotide sequence ID" value="NZ_EQ973332.1"/>
</dbReference>
<evidence type="ECO:0000313" key="2">
    <source>
        <dbReference type="Proteomes" id="UP000006247"/>
    </source>
</evidence>
<gene>
    <name evidence="1" type="ORF">CORMATOL_03056</name>
</gene>
<organism evidence="1 2">
    <name type="scientific">Corynebacterium matruchotii ATCC 33806</name>
    <dbReference type="NCBI Taxonomy" id="566549"/>
    <lineage>
        <taxon>Bacteria</taxon>
        <taxon>Bacillati</taxon>
        <taxon>Actinomycetota</taxon>
        <taxon>Actinomycetes</taxon>
        <taxon>Mycobacteriales</taxon>
        <taxon>Corynebacteriaceae</taxon>
        <taxon>Corynebacterium</taxon>
    </lineage>
</organism>
<reference evidence="1 2" key="1">
    <citation type="submission" date="2009-01" db="EMBL/GenBank/DDBJ databases">
        <authorList>
            <person name="Fulton L."/>
            <person name="Clifton S."/>
            <person name="Chinwalla A.T."/>
            <person name="Mitreva M."/>
            <person name="Sodergren E."/>
            <person name="Weinstock G."/>
            <person name="Clifton S."/>
            <person name="Dooling D.J."/>
            <person name="Fulton B."/>
            <person name="Minx P."/>
            <person name="Pepin K.H."/>
            <person name="Johnson M."/>
            <person name="Bhonagiri V."/>
            <person name="Nash W.E."/>
            <person name="Mardis E.R."/>
            <person name="Wilson R.K."/>
        </authorList>
    </citation>
    <scope>NUCLEOTIDE SEQUENCE [LARGE SCALE GENOMIC DNA]</scope>
    <source>
        <strain evidence="1 2">ATCC 33806</strain>
    </source>
</reference>